<sequence length="186" mass="21248">MAKISSRYHQLHAKLRLRRWSPSGVADFVIQADDQLAEIIEQIPSHLQTTDAPLTQEQLEIERLLPWIATQRTSLAIVLLYYRLAINRVLQTYWLEGLTNFARARSVCLSSATSGNVTFRRLRSWDFAMVTFSATVTLALEVRRTSEPDSDLVQAIDASEKILERVQCDNKLARDALSILHKLRIT</sequence>
<dbReference type="CDD" id="cd12148">
    <property type="entry name" value="fungal_TF_MHR"/>
    <property type="match status" value="1"/>
</dbReference>
<dbReference type="EMBL" id="ML978184">
    <property type="protein sequence ID" value="KAF2031075.1"/>
    <property type="molecule type" value="Genomic_DNA"/>
</dbReference>
<keyword evidence="2" id="KW-1185">Reference proteome</keyword>
<proteinExistence type="predicted"/>
<dbReference type="OrthoDB" id="1747771at2759"/>
<gene>
    <name evidence="1" type="ORF">EK21DRAFT_100012</name>
</gene>
<protein>
    <submittedName>
        <fullName evidence="1">Uncharacterized protein</fullName>
    </submittedName>
</protein>
<accession>A0A9P4HAS3</accession>
<dbReference type="AlphaFoldDB" id="A0A9P4HAS3"/>
<name>A0A9P4HAS3_9PLEO</name>
<comment type="caution">
    <text evidence="1">The sequence shown here is derived from an EMBL/GenBank/DDBJ whole genome shotgun (WGS) entry which is preliminary data.</text>
</comment>
<organism evidence="1 2">
    <name type="scientific">Setomelanomma holmii</name>
    <dbReference type="NCBI Taxonomy" id="210430"/>
    <lineage>
        <taxon>Eukaryota</taxon>
        <taxon>Fungi</taxon>
        <taxon>Dikarya</taxon>
        <taxon>Ascomycota</taxon>
        <taxon>Pezizomycotina</taxon>
        <taxon>Dothideomycetes</taxon>
        <taxon>Pleosporomycetidae</taxon>
        <taxon>Pleosporales</taxon>
        <taxon>Pleosporineae</taxon>
        <taxon>Phaeosphaeriaceae</taxon>
        <taxon>Setomelanomma</taxon>
    </lineage>
</organism>
<evidence type="ECO:0000313" key="2">
    <source>
        <dbReference type="Proteomes" id="UP000799777"/>
    </source>
</evidence>
<reference evidence="1" key="1">
    <citation type="journal article" date="2020" name="Stud. Mycol.">
        <title>101 Dothideomycetes genomes: a test case for predicting lifestyles and emergence of pathogens.</title>
        <authorList>
            <person name="Haridas S."/>
            <person name="Albert R."/>
            <person name="Binder M."/>
            <person name="Bloem J."/>
            <person name="Labutti K."/>
            <person name="Salamov A."/>
            <person name="Andreopoulos B."/>
            <person name="Baker S."/>
            <person name="Barry K."/>
            <person name="Bills G."/>
            <person name="Bluhm B."/>
            <person name="Cannon C."/>
            <person name="Castanera R."/>
            <person name="Culley D."/>
            <person name="Daum C."/>
            <person name="Ezra D."/>
            <person name="Gonzalez J."/>
            <person name="Henrissat B."/>
            <person name="Kuo A."/>
            <person name="Liang C."/>
            <person name="Lipzen A."/>
            <person name="Lutzoni F."/>
            <person name="Magnuson J."/>
            <person name="Mondo S."/>
            <person name="Nolan M."/>
            <person name="Ohm R."/>
            <person name="Pangilinan J."/>
            <person name="Park H.-J."/>
            <person name="Ramirez L."/>
            <person name="Alfaro M."/>
            <person name="Sun H."/>
            <person name="Tritt A."/>
            <person name="Yoshinaga Y."/>
            <person name="Zwiers L.-H."/>
            <person name="Turgeon B."/>
            <person name="Goodwin S."/>
            <person name="Spatafora J."/>
            <person name="Crous P."/>
            <person name="Grigoriev I."/>
        </authorList>
    </citation>
    <scope>NUCLEOTIDE SEQUENCE</scope>
    <source>
        <strain evidence="1">CBS 110217</strain>
    </source>
</reference>
<evidence type="ECO:0000313" key="1">
    <source>
        <dbReference type="EMBL" id="KAF2031075.1"/>
    </source>
</evidence>
<dbReference type="Proteomes" id="UP000799777">
    <property type="component" value="Unassembled WGS sequence"/>
</dbReference>